<organism evidence="4 5">
    <name type="scientific">Roseovarius albus</name>
    <dbReference type="NCBI Taxonomy" id="1247867"/>
    <lineage>
        <taxon>Bacteria</taxon>
        <taxon>Pseudomonadati</taxon>
        <taxon>Pseudomonadota</taxon>
        <taxon>Alphaproteobacteria</taxon>
        <taxon>Rhodobacterales</taxon>
        <taxon>Roseobacteraceae</taxon>
        <taxon>Roseovarius</taxon>
    </lineage>
</organism>
<feature type="binding site" evidence="2">
    <location>
        <position position="161"/>
    </location>
    <ligand>
        <name>Mn(2+)</name>
        <dbReference type="ChEBI" id="CHEBI:29035"/>
        <label>2</label>
    </ligand>
</feature>
<proteinExistence type="predicted"/>
<evidence type="ECO:0000259" key="3">
    <source>
        <dbReference type="Pfam" id="PF07687"/>
    </source>
</evidence>
<dbReference type="NCBIfam" id="TIGR01891">
    <property type="entry name" value="amidohydrolases"/>
    <property type="match status" value="1"/>
</dbReference>
<dbReference type="Gene3D" id="3.40.630.10">
    <property type="entry name" value="Zn peptidases"/>
    <property type="match status" value="1"/>
</dbReference>
<gene>
    <name evidence="4" type="primary">yxeP_3</name>
    <name evidence="4" type="ORF">ROA7450_01996</name>
</gene>
<keyword evidence="1 4" id="KW-0378">Hydrolase</keyword>
<dbReference type="EMBL" id="FWFX01000005">
    <property type="protein sequence ID" value="SLN41287.1"/>
    <property type="molecule type" value="Genomic_DNA"/>
</dbReference>
<dbReference type="InterPro" id="IPR002933">
    <property type="entry name" value="Peptidase_M20"/>
</dbReference>
<feature type="domain" description="Peptidase M20 dimerisation" evidence="3">
    <location>
        <begin position="182"/>
        <end position="279"/>
    </location>
</feature>
<feature type="binding site" evidence="2">
    <location>
        <position position="355"/>
    </location>
    <ligand>
        <name>Mn(2+)</name>
        <dbReference type="ChEBI" id="CHEBI:29035"/>
        <label>2</label>
    </ligand>
</feature>
<dbReference type="InterPro" id="IPR017439">
    <property type="entry name" value="Amidohydrolase"/>
</dbReference>
<dbReference type="EC" id="3.-.-.-" evidence="4"/>
<dbReference type="SUPFAM" id="SSF55031">
    <property type="entry name" value="Bacterial exopeptidase dimerisation domain"/>
    <property type="match status" value="1"/>
</dbReference>
<dbReference type="AlphaFoldDB" id="A0A1X6Z663"/>
<sequence>MRELTADQIEQMTNLRQTLHRKPEISGQERETARLIEAELRKTGADRIITGLGGFGVAAEFIGADEGPTVLIRCELDALPIQEISNLPYRSEVPGTAHLCGHDGHMSIVMAVALAFGQQPPAKGRVILMFQPAEETGVGAAAVVSDSKYGEIKPDCAFAIHNVPGWPLGDIRVVDGVANCASRGMRLTLSGKTSHAAAPQDGLSPGPAMAQLMQQLAQLGAGGPLDQDFAMSTLTHVRLGEATFGISPGEGELLVTLRSVTDAKMDALVDAAQDCVAKLSGDLTTNISWHDVFPASVNATEAAELVHAGAARQGLQSTTMSRPMQWSEDFGHFGKNGTEAAMIFLGSGPDQPQLHNPDYDFPDRLIPLGADLLLGIVRQIID</sequence>
<dbReference type="PANTHER" id="PTHR11014:SF169">
    <property type="entry name" value="CLAN MH, FAMILY M20, PEPTIDASE T-LIKE METALLOPEPTIDASE"/>
    <property type="match status" value="1"/>
</dbReference>
<dbReference type="InterPro" id="IPR036264">
    <property type="entry name" value="Bact_exopeptidase_dim_dom"/>
</dbReference>
<dbReference type="PANTHER" id="PTHR11014">
    <property type="entry name" value="PEPTIDASE M20 FAMILY MEMBER"/>
    <property type="match status" value="1"/>
</dbReference>
<reference evidence="4 5" key="1">
    <citation type="submission" date="2017-03" db="EMBL/GenBank/DDBJ databases">
        <authorList>
            <person name="Afonso C.L."/>
            <person name="Miller P.J."/>
            <person name="Scott M.A."/>
            <person name="Spackman E."/>
            <person name="Goraichik I."/>
            <person name="Dimitrov K.M."/>
            <person name="Suarez D.L."/>
            <person name="Swayne D.E."/>
        </authorList>
    </citation>
    <scope>NUCLEOTIDE SEQUENCE [LARGE SCALE GENOMIC DNA]</scope>
    <source>
        <strain evidence="4 5">CECT 7450</strain>
    </source>
</reference>
<accession>A0A1X6Z663</accession>
<dbReference type="OrthoDB" id="9777385at2"/>
<name>A0A1X6Z663_9RHOB</name>
<dbReference type="RefSeq" id="WP_085805638.1">
    <property type="nucleotide sequence ID" value="NZ_FWFX01000005.1"/>
</dbReference>
<evidence type="ECO:0000313" key="5">
    <source>
        <dbReference type="Proteomes" id="UP000193061"/>
    </source>
</evidence>
<keyword evidence="2" id="KW-0479">Metal-binding</keyword>
<dbReference type="Pfam" id="PF07687">
    <property type="entry name" value="M20_dimer"/>
    <property type="match status" value="1"/>
</dbReference>
<keyword evidence="5" id="KW-1185">Reference proteome</keyword>
<evidence type="ECO:0000313" key="4">
    <source>
        <dbReference type="EMBL" id="SLN41287.1"/>
    </source>
</evidence>
<dbReference type="GO" id="GO:0046872">
    <property type="term" value="F:metal ion binding"/>
    <property type="evidence" value="ECO:0007669"/>
    <property type="project" value="UniProtKB-KW"/>
</dbReference>
<feature type="binding site" evidence="2">
    <location>
        <position position="100"/>
    </location>
    <ligand>
        <name>Mn(2+)</name>
        <dbReference type="ChEBI" id="CHEBI:29035"/>
        <label>2</label>
    </ligand>
</feature>
<dbReference type="Proteomes" id="UP000193061">
    <property type="component" value="Unassembled WGS sequence"/>
</dbReference>
<keyword evidence="2" id="KW-0464">Manganese</keyword>
<dbReference type="SUPFAM" id="SSF53187">
    <property type="entry name" value="Zn-dependent exopeptidases"/>
    <property type="match status" value="1"/>
</dbReference>
<dbReference type="PIRSF" id="PIRSF005962">
    <property type="entry name" value="Pept_M20D_amidohydro"/>
    <property type="match status" value="1"/>
</dbReference>
<evidence type="ECO:0000256" key="2">
    <source>
        <dbReference type="PIRSR" id="PIRSR005962-1"/>
    </source>
</evidence>
<comment type="cofactor">
    <cofactor evidence="2">
        <name>Mn(2+)</name>
        <dbReference type="ChEBI" id="CHEBI:29035"/>
    </cofactor>
    <text evidence="2">The Mn(2+) ion enhances activity.</text>
</comment>
<dbReference type="InterPro" id="IPR011650">
    <property type="entry name" value="Peptidase_M20_dimer"/>
</dbReference>
<dbReference type="Gene3D" id="3.30.70.360">
    <property type="match status" value="1"/>
</dbReference>
<feature type="binding site" evidence="2">
    <location>
        <position position="135"/>
    </location>
    <ligand>
        <name>Mn(2+)</name>
        <dbReference type="ChEBI" id="CHEBI:29035"/>
        <label>2</label>
    </ligand>
</feature>
<dbReference type="Pfam" id="PF01546">
    <property type="entry name" value="Peptidase_M20"/>
    <property type="match status" value="1"/>
</dbReference>
<feature type="binding site" evidence="2">
    <location>
        <position position="102"/>
    </location>
    <ligand>
        <name>Mn(2+)</name>
        <dbReference type="ChEBI" id="CHEBI:29035"/>
        <label>2</label>
    </ligand>
</feature>
<evidence type="ECO:0000256" key="1">
    <source>
        <dbReference type="ARBA" id="ARBA00022801"/>
    </source>
</evidence>
<protein>
    <submittedName>
        <fullName evidence="4">Putative hydrolase YxeP</fullName>
        <ecNumber evidence="4">3.-.-.-</ecNumber>
    </submittedName>
</protein>
<dbReference type="GO" id="GO:0016787">
    <property type="term" value="F:hydrolase activity"/>
    <property type="evidence" value="ECO:0007669"/>
    <property type="project" value="UniProtKB-KW"/>
</dbReference>